<evidence type="ECO:0000256" key="5">
    <source>
        <dbReference type="ARBA" id="ARBA00022927"/>
    </source>
</evidence>
<dbReference type="Gene3D" id="1.10.3370.10">
    <property type="entry name" value="SecY subunit domain"/>
    <property type="match status" value="1"/>
</dbReference>
<evidence type="ECO:0000256" key="7">
    <source>
        <dbReference type="ARBA" id="ARBA00023010"/>
    </source>
</evidence>
<dbReference type="SUPFAM" id="SSF103491">
    <property type="entry name" value="Preprotein translocase SecY subunit"/>
    <property type="match status" value="1"/>
</dbReference>
<comment type="caution">
    <text evidence="11">The sequence shown here is derived from an EMBL/GenBank/DDBJ whole genome shotgun (WGS) entry which is preliminary data.</text>
</comment>
<evidence type="ECO:0000256" key="2">
    <source>
        <dbReference type="ARBA" id="ARBA00005751"/>
    </source>
</evidence>
<keyword evidence="6 9" id="KW-1133">Transmembrane helix</keyword>
<evidence type="ECO:0000256" key="1">
    <source>
        <dbReference type="ARBA" id="ARBA00004141"/>
    </source>
</evidence>
<feature type="transmembrane region" description="Helical" evidence="9">
    <location>
        <begin position="367"/>
        <end position="386"/>
    </location>
</feature>
<name>A0ABM9D5Q2_9LACO</name>
<keyword evidence="12" id="KW-1185">Reference proteome</keyword>
<evidence type="ECO:0000256" key="3">
    <source>
        <dbReference type="ARBA" id="ARBA00022448"/>
    </source>
</evidence>
<comment type="similarity">
    <text evidence="2 9 10">Belongs to the SecY/SEC61-alpha family.</text>
</comment>
<keyword evidence="3 9" id="KW-0813">Transport</keyword>
<dbReference type="Proteomes" id="UP000838102">
    <property type="component" value="Unassembled WGS sequence"/>
</dbReference>
<keyword evidence="5 9" id="KW-0653">Protein transport</keyword>
<feature type="transmembrane region" description="Helical" evidence="9">
    <location>
        <begin position="115"/>
        <end position="141"/>
    </location>
</feature>
<dbReference type="RefSeq" id="WP_248706735.1">
    <property type="nucleotide sequence ID" value="NZ_CAKOET010000006.1"/>
</dbReference>
<accession>A0ABM9D5Q2</accession>
<dbReference type="InterPro" id="IPR023201">
    <property type="entry name" value="SecY_dom_sf"/>
</dbReference>
<feature type="transmembrane region" description="Helical" evidence="9">
    <location>
        <begin position="51"/>
        <end position="72"/>
    </location>
</feature>
<evidence type="ECO:0000256" key="10">
    <source>
        <dbReference type="RuleBase" id="RU004349"/>
    </source>
</evidence>
<evidence type="ECO:0000313" key="11">
    <source>
        <dbReference type="EMBL" id="CAH1856971.1"/>
    </source>
</evidence>
<protein>
    <recommendedName>
        <fullName evidence="9">Protein translocase subunit SecY</fullName>
    </recommendedName>
</protein>
<proteinExistence type="inferred from homology"/>
<evidence type="ECO:0000256" key="4">
    <source>
        <dbReference type="ARBA" id="ARBA00022692"/>
    </source>
</evidence>
<dbReference type="InterPro" id="IPR002208">
    <property type="entry name" value="SecY/SEC61-alpha"/>
</dbReference>
<dbReference type="PRINTS" id="PR00303">
    <property type="entry name" value="SECYTRNLCASE"/>
</dbReference>
<sequence>MLSTLFNAVREKDIRKKLGWTILILFVYRIGIHITVPGVNPAAMNSMASNGLLNILNIFSGGGLLNFSLFAMGVSPYVTAQIVVQLLQLDIVPRFVEWSKQGEVGRRKLNNATRWLTIVFAFLQSIGITAGFNSLSAYGLVKQTNNVMSFVIIGAVMTIGTFFAVWLGEMITEKGLGNGVSMIIFAGIISQIPDGLYEIYKENVLQAGSQSDLITGWVFTAVIIAAIILVVGITTWFYEATRRLQIQYTRSAASYGSEAYLPLKLNVSGVIPVIFASSFISTPQTILFAFQDKFGTAQWYKVLQQVFSMTTVSGAIFYTVLIIIFTYFYAFVQVNPEKLAENLQKQGAYIVNVRPGLETQKFITQMLLHLSFVGALFLGFVALVPLIASDVWGLNEKIGLGGTSLLITIGVTLDLIRQIEGLIQKKNYVGFIQ</sequence>
<evidence type="ECO:0000256" key="8">
    <source>
        <dbReference type="ARBA" id="ARBA00023136"/>
    </source>
</evidence>
<dbReference type="Pfam" id="PF00344">
    <property type="entry name" value="SecY"/>
    <property type="match status" value="1"/>
</dbReference>
<comment type="subcellular location">
    <subcellularLocation>
        <location evidence="9">Cell membrane</location>
        <topology evidence="9">Multi-pass membrane protein</topology>
    </subcellularLocation>
    <subcellularLocation>
        <location evidence="1">Membrane</location>
        <topology evidence="1">Multi-pass membrane protein</topology>
    </subcellularLocation>
</comment>
<dbReference type="EMBL" id="CAKOEU010000008">
    <property type="protein sequence ID" value="CAH1856971.1"/>
    <property type="molecule type" value="Genomic_DNA"/>
</dbReference>
<feature type="transmembrane region" description="Helical" evidence="9">
    <location>
        <begin position="315"/>
        <end position="332"/>
    </location>
</feature>
<feature type="transmembrane region" description="Helical" evidence="9">
    <location>
        <begin position="175"/>
        <end position="193"/>
    </location>
</feature>
<keyword evidence="9" id="KW-1003">Cell membrane</keyword>
<feature type="transmembrane region" description="Helical" evidence="9">
    <location>
        <begin position="398"/>
        <end position="416"/>
    </location>
</feature>
<dbReference type="PANTHER" id="PTHR10906">
    <property type="entry name" value="SECY/SEC61-ALPHA FAMILY MEMBER"/>
    <property type="match status" value="1"/>
</dbReference>
<evidence type="ECO:0000256" key="6">
    <source>
        <dbReference type="ARBA" id="ARBA00022989"/>
    </source>
</evidence>
<keyword evidence="7 9" id="KW-0811">Translocation</keyword>
<feature type="transmembrane region" description="Helical" evidence="9">
    <location>
        <begin position="259"/>
        <end position="280"/>
    </location>
</feature>
<keyword evidence="4 9" id="KW-0812">Transmembrane</keyword>
<evidence type="ECO:0000256" key="9">
    <source>
        <dbReference type="HAMAP-Rule" id="MF_01465"/>
    </source>
</evidence>
<feature type="transmembrane region" description="Helical" evidence="9">
    <location>
        <begin position="213"/>
        <end position="238"/>
    </location>
</feature>
<organism evidence="11 12">
    <name type="scientific">Convivina praedatoris</name>
    <dbReference type="NCBI Taxonomy" id="2880963"/>
    <lineage>
        <taxon>Bacteria</taxon>
        <taxon>Bacillati</taxon>
        <taxon>Bacillota</taxon>
        <taxon>Bacilli</taxon>
        <taxon>Lactobacillales</taxon>
        <taxon>Lactobacillaceae</taxon>
        <taxon>Convivina</taxon>
    </lineage>
</organism>
<dbReference type="PROSITE" id="PS00755">
    <property type="entry name" value="SECY_1"/>
    <property type="match status" value="1"/>
</dbReference>
<dbReference type="InterPro" id="IPR030659">
    <property type="entry name" value="SecY_CS"/>
</dbReference>
<feature type="transmembrane region" description="Helical" evidence="9">
    <location>
        <begin position="147"/>
        <end position="168"/>
    </location>
</feature>
<dbReference type="PIRSF" id="PIRSF004557">
    <property type="entry name" value="SecY"/>
    <property type="match status" value="1"/>
</dbReference>
<gene>
    <name evidence="9 11" type="primary">secY</name>
    <name evidence="11" type="ORF">LMG032447_01405</name>
</gene>
<keyword evidence="8 9" id="KW-0472">Membrane</keyword>
<feature type="transmembrane region" description="Helical" evidence="9">
    <location>
        <begin position="20"/>
        <end position="39"/>
    </location>
</feature>
<dbReference type="InterPro" id="IPR026593">
    <property type="entry name" value="SecY"/>
</dbReference>
<evidence type="ECO:0000313" key="12">
    <source>
        <dbReference type="Proteomes" id="UP000838102"/>
    </source>
</evidence>
<dbReference type="HAMAP" id="MF_01465">
    <property type="entry name" value="SecY"/>
    <property type="match status" value="1"/>
</dbReference>
<comment type="function">
    <text evidence="9">The central subunit of the protein translocation channel SecYEG. Consists of two halves formed by TMs 1-5 and 6-10. These two domains form a lateral gate at the front which open onto the bilayer between TMs 2 and 7, and are clamped together by SecE at the back. The channel is closed by both a pore ring composed of hydrophobic SecY resides and a short helix (helix 2A) on the extracellular side of the membrane which forms a plug. The plug probably moves laterally to allow the channel to open. The ring and the pore may move independently.</text>
</comment>
<dbReference type="NCBIfam" id="TIGR00967">
    <property type="entry name" value="3a0501s007"/>
    <property type="match status" value="1"/>
</dbReference>
<reference evidence="11" key="1">
    <citation type="submission" date="2022-03" db="EMBL/GenBank/DDBJ databases">
        <authorList>
            <person name="Hettiarachchi G."/>
        </authorList>
    </citation>
    <scope>NUCLEOTIDE SEQUENCE</scope>
    <source>
        <strain evidence="11">LMG 32447</strain>
    </source>
</reference>
<comment type="subunit">
    <text evidence="9">Component of the Sec protein translocase complex. Heterotrimer consisting of SecY, SecE and SecG subunits. The heterotrimers can form oligomers, although 1 heterotrimer is thought to be able to translocate proteins. Interacts with the ribosome. Interacts with SecDF, and other proteins may be involved. Interacts with SecA.</text>
</comment>